<sequence length="103" mass="11693">MDSRERPSSVMKSKQDGVNLSEGSENRYQVHRCTVDINSDTISDTIDISMNFGCTDIRHSNDQLIWWNHPSAGTDIATTDTRGPDEYDGFNSNKQKTRILLKK</sequence>
<feature type="compositionally biased region" description="Polar residues" evidence="1">
    <location>
        <begin position="10"/>
        <end position="25"/>
    </location>
</feature>
<evidence type="ECO:0000313" key="2">
    <source>
        <dbReference type="EMBL" id="CCC39153.1"/>
    </source>
</evidence>
<reference evidence="2 3" key="1">
    <citation type="journal article" date="2011" name="PLoS ONE">
        <title>Haloquadratum walsbyi: limited diversity in a global pond.</title>
        <authorList>
            <person name="Dyall-Smith M."/>
            <person name="Pfeiffer F."/>
            <person name="Klee K."/>
            <person name="Palm P."/>
            <person name="Gross K."/>
            <person name="Schuster S.C."/>
            <person name="Rampp M."/>
            <person name="Oesterhelt D."/>
        </authorList>
    </citation>
    <scope>NUCLEOTIDE SEQUENCE [LARGE SCALE GENOMIC DNA]</scope>
    <source>
        <strain evidence="3">DSM 16854 / JCM 12705 / C23</strain>
    </source>
</reference>
<proteinExistence type="predicted"/>
<dbReference type="EMBL" id="FR746099">
    <property type="protein sequence ID" value="CCC39153.1"/>
    <property type="molecule type" value="Genomic_DNA"/>
</dbReference>
<dbReference type="KEGG" id="hwc:Hqrw_1185"/>
<dbReference type="HOGENOM" id="CLU_178212_0_0_2"/>
<gene>
    <name evidence="2" type="ordered locus">Hqrw_1185</name>
</gene>
<accession>G0LGD3</accession>
<evidence type="ECO:0000313" key="3">
    <source>
        <dbReference type="Proteomes" id="UP000007954"/>
    </source>
</evidence>
<feature type="region of interest" description="Disordered" evidence="1">
    <location>
        <begin position="1"/>
        <end position="25"/>
    </location>
</feature>
<organism evidence="2 3">
    <name type="scientific">Haloquadratum walsbyi (strain DSM 16854 / JCM 12705 / C23)</name>
    <dbReference type="NCBI Taxonomy" id="768065"/>
    <lineage>
        <taxon>Archaea</taxon>
        <taxon>Methanobacteriati</taxon>
        <taxon>Methanobacteriota</taxon>
        <taxon>Stenosarchaea group</taxon>
        <taxon>Halobacteria</taxon>
        <taxon>Halobacteriales</taxon>
        <taxon>Haloferacaceae</taxon>
        <taxon>Haloquadratum</taxon>
    </lineage>
</organism>
<protein>
    <submittedName>
        <fullName evidence="2">Uncharacterized protein</fullName>
    </submittedName>
</protein>
<evidence type="ECO:0000256" key="1">
    <source>
        <dbReference type="SAM" id="MobiDB-lite"/>
    </source>
</evidence>
<dbReference type="Proteomes" id="UP000007954">
    <property type="component" value="Chromosome"/>
</dbReference>
<name>G0LGD3_HALWC</name>
<dbReference type="AlphaFoldDB" id="G0LGD3"/>